<dbReference type="SUPFAM" id="SSF75304">
    <property type="entry name" value="Amidase signature (AS) enzymes"/>
    <property type="match status" value="1"/>
</dbReference>
<evidence type="ECO:0000313" key="3">
    <source>
        <dbReference type="EMBL" id="KAG5948846.1"/>
    </source>
</evidence>
<proteinExistence type="predicted"/>
<dbReference type="PANTHER" id="PTHR46310:SF7">
    <property type="entry name" value="AMIDASE 1"/>
    <property type="match status" value="1"/>
</dbReference>
<accession>A0A9P7MIS2</accession>
<gene>
    <name evidence="3" type="ORF">E4U60_000628</name>
</gene>
<dbReference type="EMBL" id="SRPO01000012">
    <property type="protein sequence ID" value="KAG5948846.1"/>
    <property type="molecule type" value="Genomic_DNA"/>
</dbReference>
<dbReference type="PANTHER" id="PTHR46310">
    <property type="entry name" value="AMIDASE 1"/>
    <property type="match status" value="1"/>
</dbReference>
<organism evidence="3 4">
    <name type="scientific">Claviceps pazoutovae</name>
    <dbReference type="NCBI Taxonomy" id="1649127"/>
    <lineage>
        <taxon>Eukaryota</taxon>
        <taxon>Fungi</taxon>
        <taxon>Dikarya</taxon>
        <taxon>Ascomycota</taxon>
        <taxon>Pezizomycotina</taxon>
        <taxon>Sordariomycetes</taxon>
        <taxon>Hypocreomycetidae</taxon>
        <taxon>Hypocreales</taxon>
        <taxon>Clavicipitaceae</taxon>
        <taxon>Claviceps</taxon>
    </lineage>
</organism>
<dbReference type="Pfam" id="PF01425">
    <property type="entry name" value="Amidase"/>
    <property type="match status" value="1"/>
</dbReference>
<name>A0A9P7MIS2_9HYPO</name>
<sequence>MAMLLQDARLESYAKSHSFTSWSTMSLKSVLTTVVAGSQYLIHPQVVGMIQQTINPDAIIPVTVLEPSQLYFQLEGTLSLFDFYDDVFNPEFGRIIVEKFDGNSSSPVRSSMQSGGKSVLHLRNDMKTVGASKRSVSDLPAGPYILHGSNIHQAWRIYNDTLNAFTVGVYPDDVDDSDVFNTLQLPGDNVSGNALIPVPSKLYNTVPPASAPLRGFRFTVPDSMPLKGVPTSMSSASWNELHNDTADSTAAFAKRLMDLGAVIVGKTKSSQFGSGREWTDIAAPKNPREDGSQDGAGGSTGAGSVLAGYDWLRASTGIDAIGQTLETAAAQGLFALRTSPGRLPFDGLQSSLPISNTMSIFGTDLRQLFRDSTAIVHQSLYSPPITFPKRLISVTGLDGAHNGREGRQRHFLRAVEAFLGVQAKQVSLERLWRSKPPTEAKGRSLQNYMRKAPFFSFCYEFYHQYDVFRREYRVAFGRQPAVEPTVSHQWNVGKNVSEGEYEDYQERIAVFRAWFSKNVMPLDEAGDAVLLLPYTTRGPRYTAPEPKTVTGVTTELLGPLLGAPQVIAPFAQYPYISNISHQLEYHAIHATLIGANGSDTMLVKLLQATFEQAQWRTKLDKGRFVFPPSRRAKN</sequence>
<feature type="region of interest" description="Disordered" evidence="1">
    <location>
        <begin position="271"/>
        <end position="299"/>
    </location>
</feature>
<evidence type="ECO:0000259" key="2">
    <source>
        <dbReference type="Pfam" id="PF01425"/>
    </source>
</evidence>
<dbReference type="InterPro" id="IPR036928">
    <property type="entry name" value="AS_sf"/>
</dbReference>
<feature type="domain" description="Amidase" evidence="2">
    <location>
        <begin position="210"/>
        <end position="366"/>
    </location>
</feature>
<dbReference type="InterPro" id="IPR023631">
    <property type="entry name" value="Amidase_dom"/>
</dbReference>
<evidence type="ECO:0000256" key="1">
    <source>
        <dbReference type="SAM" id="MobiDB-lite"/>
    </source>
</evidence>
<dbReference type="Proteomes" id="UP000706124">
    <property type="component" value="Unassembled WGS sequence"/>
</dbReference>
<evidence type="ECO:0000313" key="4">
    <source>
        <dbReference type="Proteomes" id="UP000706124"/>
    </source>
</evidence>
<reference evidence="3 4" key="1">
    <citation type="journal article" date="2020" name="bioRxiv">
        <title>Whole genome comparisons of ergot fungi reveals the divergence and evolution of species within the genus Claviceps are the result of varying mechanisms driving genome evolution and host range expansion.</title>
        <authorList>
            <person name="Wyka S.A."/>
            <person name="Mondo S.J."/>
            <person name="Liu M."/>
            <person name="Dettman J."/>
            <person name="Nalam V."/>
            <person name="Broders K.D."/>
        </authorList>
    </citation>
    <scope>NUCLEOTIDE SEQUENCE [LARGE SCALE GENOMIC DNA]</scope>
    <source>
        <strain evidence="3 4">CCC 1485</strain>
    </source>
</reference>
<dbReference type="OrthoDB" id="5423360at2759"/>
<keyword evidence="4" id="KW-1185">Reference proteome</keyword>
<comment type="caution">
    <text evidence="3">The sequence shown here is derived from an EMBL/GenBank/DDBJ whole genome shotgun (WGS) entry which is preliminary data.</text>
</comment>
<dbReference type="Gene3D" id="3.90.1300.10">
    <property type="entry name" value="Amidase signature (AS) domain"/>
    <property type="match status" value="1"/>
</dbReference>
<protein>
    <recommendedName>
        <fullName evidence="2">Amidase domain-containing protein</fullName>
    </recommendedName>
</protein>
<dbReference type="AlphaFoldDB" id="A0A9P7MIS2"/>